<protein>
    <submittedName>
        <fullName evidence="1">Endonuclease/reverse transcriptase</fullName>
    </submittedName>
</protein>
<dbReference type="GO" id="GO:0004519">
    <property type="term" value="F:endonuclease activity"/>
    <property type="evidence" value="ECO:0007669"/>
    <property type="project" value="UniProtKB-KW"/>
</dbReference>
<dbReference type="Proteomes" id="UP000015441">
    <property type="component" value="Unassembled WGS sequence"/>
</dbReference>
<dbReference type="AlphaFoldDB" id="N1JIM4"/>
<dbReference type="EMBL" id="CAUH01005820">
    <property type="protein sequence ID" value="CCU82092.1"/>
    <property type="molecule type" value="Genomic_DNA"/>
</dbReference>
<keyword evidence="1" id="KW-0808">Transferase</keyword>
<evidence type="ECO:0000313" key="2">
    <source>
        <dbReference type="Proteomes" id="UP000015441"/>
    </source>
</evidence>
<keyword evidence="2" id="KW-1185">Reference proteome</keyword>
<gene>
    <name evidence="1" type="ORF">BGHDH14_bgh04412</name>
</gene>
<keyword evidence="1" id="KW-0540">Nuclease</keyword>
<comment type="caution">
    <text evidence="1">The sequence shown here is derived from an EMBL/GenBank/DDBJ whole genome shotgun (WGS) entry which is preliminary data.</text>
</comment>
<dbReference type="PANTHER" id="PTHR33481">
    <property type="entry name" value="REVERSE TRANSCRIPTASE"/>
    <property type="match status" value="1"/>
</dbReference>
<organism evidence="1 2">
    <name type="scientific">Blumeria graminis f. sp. hordei (strain DH14)</name>
    <name type="common">Barley powdery mildew</name>
    <name type="synonym">Oidium monilioides f. sp. hordei</name>
    <dbReference type="NCBI Taxonomy" id="546991"/>
    <lineage>
        <taxon>Eukaryota</taxon>
        <taxon>Fungi</taxon>
        <taxon>Dikarya</taxon>
        <taxon>Ascomycota</taxon>
        <taxon>Pezizomycotina</taxon>
        <taxon>Leotiomycetes</taxon>
        <taxon>Erysiphales</taxon>
        <taxon>Erysiphaceae</taxon>
        <taxon>Blumeria</taxon>
        <taxon>Blumeria hordei</taxon>
    </lineage>
</organism>
<proteinExistence type="predicted"/>
<evidence type="ECO:0000313" key="1">
    <source>
        <dbReference type="EMBL" id="CCU82092.1"/>
    </source>
</evidence>
<dbReference type="InParanoid" id="N1JIM4"/>
<keyword evidence="1" id="KW-0378">Hydrolase</keyword>
<keyword evidence="1" id="KW-0695">RNA-directed DNA polymerase</keyword>
<name>N1JIM4_BLUG1</name>
<dbReference type="HOGENOM" id="CLU_000680_26_3_1"/>
<keyword evidence="1" id="KW-0255">Endonuclease</keyword>
<dbReference type="GO" id="GO:0003964">
    <property type="term" value="F:RNA-directed DNA polymerase activity"/>
    <property type="evidence" value="ECO:0007669"/>
    <property type="project" value="UniProtKB-KW"/>
</dbReference>
<dbReference type="OrthoDB" id="3598277at2759"/>
<accession>N1JIM4</accession>
<keyword evidence="1" id="KW-0548">Nucleotidyltransferase</keyword>
<sequence>MSWIAIKYKVVARQQPGALPLRSSVDLTACLTHDIEMAVAKGKTAAVSTLDIKEAFDPVLTEIGEPRPIKCGLPQGSPICPILFMLYIAPLYKLEGLKRAFGYVDDFAVLMISPTSKESVEKIKMAINQAKHRDKNLSPVAHTNSFAISESTQSLYLRWLAIYFDKKLTFKYHVNIQAAKALKVARAVKYLGNTIRVMSPRLSIQAAVAIGTHINTIEEIPLATARSIFPVFWTIPSILLRESEILPAEIGGASHLLPTLSRFSRACRSISASEYFDPLINPPWIMEETKKDSLIRISDPLRPIKTSANKFCNFLSTLPGSDIQIYSDGSKLLDTFPLEKFKDPYDAESHAALQEIHAAIKLPSARFANNAWIFIDSVEVMEVRNNRWTSHILTSNAQLEIKTAAHLPKELFLGRKALGQIITARTGHGDFVVYHKRFKHERAERNCRGSSTAPTNFLFYQILCRRKGRPTGPINQLHISLLGTPEEAKILTEWLAQTQFFENTCPR</sequence>
<reference evidence="1 2" key="1">
    <citation type="journal article" date="2010" name="Science">
        <title>Genome expansion and gene loss in powdery mildew fungi reveal tradeoffs in extreme parasitism.</title>
        <authorList>
            <person name="Spanu P.D."/>
            <person name="Abbott J.C."/>
            <person name="Amselem J."/>
            <person name="Burgis T.A."/>
            <person name="Soanes D.M."/>
            <person name="Stueber K."/>
            <person name="Ver Loren van Themaat E."/>
            <person name="Brown J.K.M."/>
            <person name="Butcher S.A."/>
            <person name="Gurr S.J."/>
            <person name="Lebrun M.-H."/>
            <person name="Ridout C.J."/>
            <person name="Schulze-Lefert P."/>
            <person name="Talbot N.J."/>
            <person name="Ahmadinejad N."/>
            <person name="Ametz C."/>
            <person name="Barton G.R."/>
            <person name="Benjdia M."/>
            <person name="Bidzinski P."/>
            <person name="Bindschedler L.V."/>
            <person name="Both M."/>
            <person name="Brewer M.T."/>
            <person name="Cadle-Davidson L."/>
            <person name="Cadle-Davidson M.M."/>
            <person name="Collemare J."/>
            <person name="Cramer R."/>
            <person name="Frenkel O."/>
            <person name="Godfrey D."/>
            <person name="Harriman J."/>
            <person name="Hoede C."/>
            <person name="King B.C."/>
            <person name="Klages S."/>
            <person name="Kleemann J."/>
            <person name="Knoll D."/>
            <person name="Koti P.S."/>
            <person name="Kreplak J."/>
            <person name="Lopez-Ruiz F.J."/>
            <person name="Lu X."/>
            <person name="Maekawa T."/>
            <person name="Mahanil S."/>
            <person name="Micali C."/>
            <person name="Milgroom M.G."/>
            <person name="Montana G."/>
            <person name="Noir S."/>
            <person name="O'Connell R.J."/>
            <person name="Oberhaensli S."/>
            <person name="Parlange F."/>
            <person name="Pedersen C."/>
            <person name="Quesneville H."/>
            <person name="Reinhardt R."/>
            <person name="Rott M."/>
            <person name="Sacristan S."/>
            <person name="Schmidt S.M."/>
            <person name="Schoen M."/>
            <person name="Skamnioti P."/>
            <person name="Sommer H."/>
            <person name="Stephens A."/>
            <person name="Takahara H."/>
            <person name="Thordal-Christensen H."/>
            <person name="Vigouroux M."/>
            <person name="Wessling R."/>
            <person name="Wicker T."/>
            <person name="Panstruga R."/>
        </authorList>
    </citation>
    <scope>NUCLEOTIDE SEQUENCE [LARGE SCALE GENOMIC DNA]</scope>
    <source>
        <strain evidence="1">DH14</strain>
    </source>
</reference>
<dbReference type="PANTHER" id="PTHR33481:SF1">
    <property type="entry name" value="ENDONUCLEASE_EXONUCLEASE_PHOSPHATASE DOMAIN-CONTAINING PROTEIN-RELATED"/>
    <property type="match status" value="1"/>
</dbReference>
<dbReference type="eggNOG" id="KOG1075">
    <property type="taxonomic scope" value="Eukaryota"/>
</dbReference>